<protein>
    <recommendedName>
        <fullName evidence="4">Flippase-like domain-containing protein</fullName>
    </recommendedName>
</protein>
<gene>
    <name evidence="2" type="ORF">GRI97_02285</name>
</gene>
<evidence type="ECO:0008006" key="4">
    <source>
        <dbReference type="Google" id="ProtNLM"/>
    </source>
</evidence>
<dbReference type="AlphaFoldDB" id="A0A6I4TP10"/>
<organism evidence="2 3">
    <name type="scientific">Croceibacterium xixiisoli</name>
    <dbReference type="NCBI Taxonomy" id="1476466"/>
    <lineage>
        <taxon>Bacteria</taxon>
        <taxon>Pseudomonadati</taxon>
        <taxon>Pseudomonadota</taxon>
        <taxon>Alphaproteobacteria</taxon>
        <taxon>Sphingomonadales</taxon>
        <taxon>Erythrobacteraceae</taxon>
        <taxon>Croceibacterium</taxon>
    </lineage>
</organism>
<dbReference type="OrthoDB" id="7184927at2"/>
<keyword evidence="3" id="KW-1185">Reference proteome</keyword>
<reference evidence="2 3" key="1">
    <citation type="submission" date="2019-12" db="EMBL/GenBank/DDBJ databases">
        <title>Genomic-based taxomic classification of the family Erythrobacteraceae.</title>
        <authorList>
            <person name="Xu L."/>
        </authorList>
    </citation>
    <scope>NUCLEOTIDE SEQUENCE [LARGE SCALE GENOMIC DNA]</scope>
    <source>
        <strain evidence="2 3">S36</strain>
    </source>
</reference>
<feature type="transmembrane region" description="Helical" evidence="1">
    <location>
        <begin position="263"/>
        <end position="281"/>
    </location>
</feature>
<feature type="transmembrane region" description="Helical" evidence="1">
    <location>
        <begin position="153"/>
        <end position="170"/>
    </location>
</feature>
<keyword evidence="1" id="KW-0472">Membrane</keyword>
<feature type="transmembrane region" description="Helical" evidence="1">
    <location>
        <begin position="6"/>
        <end position="24"/>
    </location>
</feature>
<name>A0A6I4TP10_9SPHN</name>
<feature type="transmembrane region" description="Helical" evidence="1">
    <location>
        <begin position="82"/>
        <end position="98"/>
    </location>
</feature>
<keyword evidence="1" id="KW-1133">Transmembrane helix</keyword>
<sequence length="287" mass="32084">MRLPGWATIFSGLLSVAMIVAVALQVSKLDTAELIEMVPESPLFWLVFPIFYLVGPGCEWIIFRRLWNIPGVSGFVALMRKLIYNELLLGYLGEAYFYTWARRRTEMTAAPFGAVKDVAILSALTGNFVTLGLLIVLWPFIRLTELGVDTQTVVLSLGFILLLSIGLMAFRRRIFSLPAEELRYITVMHLVRIAAQTALSALLWHIVLPDVPVIWWLYLATIRLLISRLPFVPNKDVVFAGLAVFMLGEDVAISSLMTMMAGLFLVVHLLVGAILALTDLAQMERSK</sequence>
<evidence type="ECO:0000313" key="3">
    <source>
        <dbReference type="Proteomes" id="UP000469430"/>
    </source>
</evidence>
<feature type="transmembrane region" description="Helical" evidence="1">
    <location>
        <begin position="44"/>
        <end position="62"/>
    </location>
</feature>
<proteinExistence type="predicted"/>
<keyword evidence="1" id="KW-0812">Transmembrane</keyword>
<feature type="transmembrane region" description="Helical" evidence="1">
    <location>
        <begin position="118"/>
        <end position="141"/>
    </location>
</feature>
<evidence type="ECO:0000313" key="2">
    <source>
        <dbReference type="EMBL" id="MXO97815.1"/>
    </source>
</evidence>
<dbReference type="EMBL" id="WTYJ01000001">
    <property type="protein sequence ID" value="MXO97815.1"/>
    <property type="molecule type" value="Genomic_DNA"/>
</dbReference>
<evidence type="ECO:0000256" key="1">
    <source>
        <dbReference type="SAM" id="Phobius"/>
    </source>
</evidence>
<accession>A0A6I4TP10</accession>
<comment type="caution">
    <text evidence="2">The sequence shown here is derived from an EMBL/GenBank/DDBJ whole genome shotgun (WGS) entry which is preliminary data.</text>
</comment>
<dbReference type="Proteomes" id="UP000469430">
    <property type="component" value="Unassembled WGS sequence"/>
</dbReference>
<feature type="transmembrane region" description="Helical" evidence="1">
    <location>
        <begin position="182"/>
        <end position="207"/>
    </location>
</feature>